<dbReference type="SUPFAM" id="SSF51445">
    <property type="entry name" value="(Trans)glycosidases"/>
    <property type="match status" value="1"/>
</dbReference>
<feature type="signal peptide" evidence="11">
    <location>
        <begin position="1"/>
        <end position="29"/>
    </location>
</feature>
<reference evidence="14" key="3">
    <citation type="submission" date="2025-08" db="UniProtKB">
        <authorList>
            <consortium name="RefSeq"/>
        </authorList>
    </citation>
    <scope>IDENTIFICATION</scope>
    <source>
        <strain evidence="14">CBS 342.82</strain>
    </source>
</reference>
<dbReference type="OrthoDB" id="3819888at2759"/>
<sequence length="388" mass="41612">MFRLTTTSRIARPTPSALLVLGIASFVAGSGFDGTNNVALYWGQNSFGQGFGENAQQPLATYCATSNADIIPMAFLVQMTTGQGQQPVLNFANIQDGCPLFPGTQLIDCSQIGEDIKTCQQEFNKTILLSIGGATYTEGGFPSPEAAIQAANLLWATFDAAASISPDLSARDDAPLRPFGDAVIDGFDLDFESYVQNTVPFANQLRTLMDADNLKKYYMTVAPQCPYPDAAVGSMLDGGVKFDAVFVQFYNNYCGVQNFVPDSLIQNNFNFQTWDQWAKTGSANPDVKIFLGVPSGQTGAGSGYKEPAALASVIQYSMTFSSFGGVMMWDASQAHANVGFLDGVKASMSQPVVTMSQPLIPEGAARRKARRVRRSGRDGIIVCVDTVC</sequence>
<dbReference type="InterPro" id="IPR050542">
    <property type="entry name" value="Glycosyl_Hydrlase18_Chitinase"/>
</dbReference>
<dbReference type="InterPro" id="IPR001223">
    <property type="entry name" value="Glyco_hydro18_cat"/>
</dbReference>
<protein>
    <recommendedName>
        <fullName evidence="2">chitinase</fullName>
        <ecNumber evidence="2">3.2.1.14</ecNumber>
    </recommendedName>
</protein>
<dbReference type="PANTHER" id="PTHR45708:SF49">
    <property type="entry name" value="ENDOCHITINASE"/>
    <property type="match status" value="1"/>
</dbReference>
<dbReference type="GO" id="GO:0006032">
    <property type="term" value="P:chitin catabolic process"/>
    <property type="evidence" value="ECO:0007669"/>
    <property type="project" value="UniProtKB-KW"/>
</dbReference>
<accession>A0A6J3MB69</accession>
<dbReference type="EC" id="3.2.1.14" evidence="2"/>
<comment type="similarity">
    <text evidence="9">Belongs to the glycosyl hydrolase 18 family. Chitinase class III subfamily.</text>
</comment>
<dbReference type="Proteomes" id="UP000504637">
    <property type="component" value="Unplaced"/>
</dbReference>
<keyword evidence="13" id="KW-1185">Reference proteome</keyword>
<gene>
    <name evidence="14" type="ORF">K489DRAFT_314628</name>
</gene>
<dbReference type="InterPro" id="IPR001579">
    <property type="entry name" value="Glyco_hydro_18_chit_AS"/>
</dbReference>
<keyword evidence="11" id="KW-0732">Signal</keyword>
<keyword evidence="7 10" id="KW-0326">Glycosidase</keyword>
<evidence type="ECO:0000256" key="4">
    <source>
        <dbReference type="ARBA" id="ARBA00022801"/>
    </source>
</evidence>
<dbReference type="AlphaFoldDB" id="A0A6J3MB69"/>
<evidence type="ECO:0000256" key="9">
    <source>
        <dbReference type="ARBA" id="ARBA00025727"/>
    </source>
</evidence>
<evidence type="ECO:0000259" key="12">
    <source>
        <dbReference type="PROSITE" id="PS51910"/>
    </source>
</evidence>
<evidence type="ECO:0000256" key="8">
    <source>
        <dbReference type="ARBA" id="ARBA00023326"/>
    </source>
</evidence>
<dbReference type="GO" id="GO:0008843">
    <property type="term" value="F:endochitinase activity"/>
    <property type="evidence" value="ECO:0007669"/>
    <property type="project" value="UniProtKB-EC"/>
</dbReference>
<dbReference type="InterPro" id="IPR017853">
    <property type="entry name" value="GH"/>
</dbReference>
<comment type="catalytic activity">
    <reaction evidence="1">
        <text>Random endo-hydrolysis of N-acetyl-beta-D-glucosaminide (1-&gt;4)-beta-linkages in chitin and chitodextrins.</text>
        <dbReference type="EC" id="3.2.1.14"/>
    </reaction>
</comment>
<keyword evidence="4 10" id="KW-0378">Hydrolase</keyword>
<evidence type="ECO:0000256" key="6">
    <source>
        <dbReference type="ARBA" id="ARBA00023277"/>
    </source>
</evidence>
<dbReference type="PROSITE" id="PS51910">
    <property type="entry name" value="GH18_2"/>
    <property type="match status" value="1"/>
</dbReference>
<name>A0A6J3MB69_9PEZI</name>
<keyword evidence="8" id="KW-0624">Polysaccharide degradation</keyword>
<dbReference type="GO" id="GO:0005576">
    <property type="term" value="C:extracellular region"/>
    <property type="evidence" value="ECO:0007669"/>
    <property type="project" value="TreeGrafter"/>
</dbReference>
<evidence type="ECO:0000313" key="14">
    <source>
        <dbReference type="RefSeq" id="XP_033462139.1"/>
    </source>
</evidence>
<dbReference type="GeneID" id="54358826"/>
<dbReference type="GO" id="GO:0008061">
    <property type="term" value="F:chitin binding"/>
    <property type="evidence" value="ECO:0007669"/>
    <property type="project" value="UniProtKB-KW"/>
</dbReference>
<dbReference type="InterPro" id="IPR045321">
    <property type="entry name" value="Cts1-like"/>
</dbReference>
<keyword evidence="6" id="KW-0119">Carbohydrate metabolism</keyword>
<evidence type="ECO:0000313" key="13">
    <source>
        <dbReference type="Proteomes" id="UP000504637"/>
    </source>
</evidence>
<dbReference type="PANTHER" id="PTHR45708">
    <property type="entry name" value="ENDOCHITINASE"/>
    <property type="match status" value="1"/>
</dbReference>
<keyword evidence="3" id="KW-0147">Chitin-binding</keyword>
<dbReference type="GO" id="GO:0000272">
    <property type="term" value="P:polysaccharide catabolic process"/>
    <property type="evidence" value="ECO:0007669"/>
    <property type="project" value="UniProtKB-KW"/>
</dbReference>
<dbReference type="Gene3D" id="3.20.20.80">
    <property type="entry name" value="Glycosidases"/>
    <property type="match status" value="1"/>
</dbReference>
<evidence type="ECO:0000256" key="10">
    <source>
        <dbReference type="RuleBase" id="RU000489"/>
    </source>
</evidence>
<dbReference type="CDD" id="cd02877">
    <property type="entry name" value="GH18_hevamine_XipI_class_III"/>
    <property type="match status" value="1"/>
</dbReference>
<evidence type="ECO:0000256" key="11">
    <source>
        <dbReference type="SAM" id="SignalP"/>
    </source>
</evidence>
<dbReference type="Pfam" id="PF00704">
    <property type="entry name" value="Glyco_hydro_18"/>
    <property type="match status" value="1"/>
</dbReference>
<evidence type="ECO:0000256" key="7">
    <source>
        <dbReference type="ARBA" id="ARBA00023295"/>
    </source>
</evidence>
<reference evidence="14" key="2">
    <citation type="submission" date="2020-04" db="EMBL/GenBank/DDBJ databases">
        <authorList>
            <consortium name="NCBI Genome Project"/>
        </authorList>
    </citation>
    <scope>NUCLEOTIDE SEQUENCE</scope>
    <source>
        <strain evidence="14">CBS 342.82</strain>
    </source>
</reference>
<keyword evidence="5" id="KW-0146">Chitin degradation</keyword>
<dbReference type="PROSITE" id="PS01095">
    <property type="entry name" value="GH18_1"/>
    <property type="match status" value="1"/>
</dbReference>
<evidence type="ECO:0000256" key="3">
    <source>
        <dbReference type="ARBA" id="ARBA00022669"/>
    </source>
</evidence>
<reference evidence="14" key="1">
    <citation type="submission" date="2020-01" db="EMBL/GenBank/DDBJ databases">
        <authorList>
            <consortium name="DOE Joint Genome Institute"/>
            <person name="Haridas S."/>
            <person name="Albert R."/>
            <person name="Binder M."/>
            <person name="Bloem J."/>
            <person name="Labutti K."/>
            <person name="Salamov A."/>
            <person name="Andreopoulos B."/>
            <person name="Baker S.E."/>
            <person name="Barry K."/>
            <person name="Bills G."/>
            <person name="Bluhm B.H."/>
            <person name="Cannon C."/>
            <person name="Castanera R."/>
            <person name="Culley D.E."/>
            <person name="Daum C."/>
            <person name="Ezra D."/>
            <person name="Gonzalez J.B."/>
            <person name="Henrissat B."/>
            <person name="Kuo A."/>
            <person name="Liang C."/>
            <person name="Lipzen A."/>
            <person name="Lutzoni F."/>
            <person name="Magnuson J."/>
            <person name="Mondo S."/>
            <person name="Nolan M."/>
            <person name="Ohm R."/>
            <person name="Pangilinan J."/>
            <person name="Park H.-J."/>
            <person name="Ramirez L."/>
            <person name="Alfaro M."/>
            <person name="Sun H."/>
            <person name="Tritt A."/>
            <person name="Yoshinaga Y."/>
            <person name="Zwiers L.-H."/>
            <person name="Turgeon B.G."/>
            <person name="Goodwin S.B."/>
            <person name="Spatafora J.W."/>
            <person name="Crous P.W."/>
            <person name="Grigoriev I.V."/>
        </authorList>
    </citation>
    <scope>NUCLEOTIDE SEQUENCE</scope>
    <source>
        <strain evidence="14">CBS 342.82</strain>
    </source>
</reference>
<feature type="domain" description="GH18" evidence="12">
    <location>
        <begin position="36"/>
        <end position="351"/>
    </location>
</feature>
<feature type="chain" id="PRO_5026770748" description="chitinase" evidence="11">
    <location>
        <begin position="30"/>
        <end position="388"/>
    </location>
</feature>
<evidence type="ECO:0000256" key="2">
    <source>
        <dbReference type="ARBA" id="ARBA00012729"/>
    </source>
</evidence>
<proteinExistence type="inferred from homology"/>
<dbReference type="RefSeq" id="XP_033462139.1">
    <property type="nucleotide sequence ID" value="XM_033601026.1"/>
</dbReference>
<evidence type="ECO:0000256" key="1">
    <source>
        <dbReference type="ARBA" id="ARBA00000822"/>
    </source>
</evidence>
<evidence type="ECO:0000256" key="5">
    <source>
        <dbReference type="ARBA" id="ARBA00023024"/>
    </source>
</evidence>
<organism evidence="14">
    <name type="scientific">Dissoconium aciculare CBS 342.82</name>
    <dbReference type="NCBI Taxonomy" id="1314786"/>
    <lineage>
        <taxon>Eukaryota</taxon>
        <taxon>Fungi</taxon>
        <taxon>Dikarya</taxon>
        <taxon>Ascomycota</taxon>
        <taxon>Pezizomycotina</taxon>
        <taxon>Dothideomycetes</taxon>
        <taxon>Dothideomycetidae</taxon>
        <taxon>Mycosphaerellales</taxon>
        <taxon>Dissoconiaceae</taxon>
        <taxon>Dissoconium</taxon>
    </lineage>
</organism>